<dbReference type="AlphaFoldDB" id="A0A814D6V4"/>
<evidence type="ECO:0000313" key="4">
    <source>
        <dbReference type="Proteomes" id="UP000663879"/>
    </source>
</evidence>
<evidence type="ECO:0000256" key="1">
    <source>
        <dbReference type="PROSITE-ProRule" id="PRU00042"/>
    </source>
</evidence>
<comment type="caution">
    <text evidence="3">The sequence shown here is derived from an EMBL/GenBank/DDBJ whole genome shotgun (WGS) entry which is preliminary data.</text>
</comment>
<dbReference type="Proteomes" id="UP000663879">
    <property type="component" value="Unassembled WGS sequence"/>
</dbReference>
<dbReference type="InterPro" id="IPR013087">
    <property type="entry name" value="Znf_C2H2_type"/>
</dbReference>
<protein>
    <recommendedName>
        <fullName evidence="2">C2H2-type domain-containing protein</fullName>
    </recommendedName>
</protein>
<proteinExistence type="predicted"/>
<dbReference type="SUPFAM" id="SSF57667">
    <property type="entry name" value="beta-beta-alpha zinc fingers"/>
    <property type="match status" value="1"/>
</dbReference>
<keyword evidence="1" id="KW-0863">Zinc-finger</keyword>
<dbReference type="InterPro" id="IPR036236">
    <property type="entry name" value="Znf_C2H2_sf"/>
</dbReference>
<dbReference type="Gene3D" id="3.30.160.60">
    <property type="entry name" value="Classic Zinc Finger"/>
    <property type="match status" value="1"/>
</dbReference>
<feature type="domain" description="C2H2-type" evidence="2">
    <location>
        <begin position="102"/>
        <end position="123"/>
    </location>
</feature>
<accession>A0A814D6V4</accession>
<keyword evidence="1" id="KW-0479">Metal-binding</keyword>
<organism evidence="3 4">
    <name type="scientific">Brachionus calyciflorus</name>
    <dbReference type="NCBI Taxonomy" id="104777"/>
    <lineage>
        <taxon>Eukaryota</taxon>
        <taxon>Metazoa</taxon>
        <taxon>Spiralia</taxon>
        <taxon>Gnathifera</taxon>
        <taxon>Rotifera</taxon>
        <taxon>Eurotatoria</taxon>
        <taxon>Monogononta</taxon>
        <taxon>Pseudotrocha</taxon>
        <taxon>Ploima</taxon>
        <taxon>Brachionidae</taxon>
        <taxon>Brachionus</taxon>
    </lineage>
</organism>
<dbReference type="PROSITE" id="PS50157">
    <property type="entry name" value="ZINC_FINGER_C2H2_2"/>
    <property type="match status" value="1"/>
</dbReference>
<name>A0A814D6V4_9BILA</name>
<evidence type="ECO:0000313" key="3">
    <source>
        <dbReference type="EMBL" id="CAF0951694.1"/>
    </source>
</evidence>
<gene>
    <name evidence="3" type="ORF">OXX778_LOCUS13978</name>
</gene>
<keyword evidence="4" id="KW-1185">Reference proteome</keyword>
<dbReference type="EMBL" id="CAJNOC010002791">
    <property type="protein sequence ID" value="CAF0951694.1"/>
    <property type="molecule type" value="Genomic_DNA"/>
</dbReference>
<dbReference type="GO" id="GO:0008270">
    <property type="term" value="F:zinc ion binding"/>
    <property type="evidence" value="ECO:0007669"/>
    <property type="project" value="UniProtKB-KW"/>
</dbReference>
<keyword evidence="1" id="KW-0862">Zinc</keyword>
<sequence>MPRAHKSNIEDLLLKYQFVLSGKIDKNQTKISIFRNTVLPSFVGKTCNDRYTCCFNECLLLKKSFASKQKYLHHLQSKHASDLPDNGQFLAPNDKTISRNQYKCSNCLKTFARRYNLQQHIRTSEICKNVCVNEFDIESSNDSYAINEDTTDSNFNMSEFTLDSKSNLIDKQTQTDLVDSMVRDETNSLKPSKSMLEEINSDLSRPKEVNNEIGLVLNGYEKQSNLTLDDDEIVLLKYLEFLEN</sequence>
<reference evidence="3" key="1">
    <citation type="submission" date="2021-02" db="EMBL/GenBank/DDBJ databases">
        <authorList>
            <person name="Nowell W R."/>
        </authorList>
    </citation>
    <scope>NUCLEOTIDE SEQUENCE</scope>
    <source>
        <strain evidence="3">Ploen Becks lab</strain>
    </source>
</reference>
<evidence type="ECO:0000259" key="2">
    <source>
        <dbReference type="PROSITE" id="PS50157"/>
    </source>
</evidence>